<dbReference type="InterPro" id="IPR013783">
    <property type="entry name" value="Ig-like_fold"/>
</dbReference>
<sequence length="180" mass="20310">MEASLVLWISLIIKVLLVSRTQGAARFTINPPSVSYVSVGKTIKLVWDYSVDSKREEFGVYSPKWIFYADNGSEFIIAQENVFNQGQWNIQKATCPARLLNPVRVSKESTATLVIHNVTLADSGTYGCVLMLAARSPITNKVKLVVTCGYDCFNLLKLLFLFRLDSFLVCLSFLFLFFKF</sequence>
<dbReference type="GeneID" id="116291935"/>
<feature type="signal peptide" evidence="2">
    <location>
        <begin position="1"/>
        <end position="23"/>
    </location>
</feature>
<dbReference type="KEGG" id="aten:116291935"/>
<evidence type="ECO:0000313" key="3">
    <source>
        <dbReference type="Proteomes" id="UP000515163"/>
    </source>
</evidence>
<name>A0A6P8HF43_ACTTE</name>
<dbReference type="InParanoid" id="A0A6P8HF43"/>
<evidence type="ECO:0000256" key="2">
    <source>
        <dbReference type="SAM" id="SignalP"/>
    </source>
</evidence>
<organism evidence="3 4">
    <name type="scientific">Actinia tenebrosa</name>
    <name type="common">Australian red waratah sea anemone</name>
    <dbReference type="NCBI Taxonomy" id="6105"/>
    <lineage>
        <taxon>Eukaryota</taxon>
        <taxon>Metazoa</taxon>
        <taxon>Cnidaria</taxon>
        <taxon>Anthozoa</taxon>
        <taxon>Hexacorallia</taxon>
        <taxon>Actiniaria</taxon>
        <taxon>Actiniidae</taxon>
        <taxon>Actinia</taxon>
    </lineage>
</organism>
<keyword evidence="1" id="KW-0812">Transmembrane</keyword>
<gene>
    <name evidence="4" type="primary">LOC116291935</name>
</gene>
<dbReference type="InterPro" id="IPR036179">
    <property type="entry name" value="Ig-like_dom_sf"/>
</dbReference>
<keyword evidence="1" id="KW-0472">Membrane</keyword>
<protein>
    <submittedName>
        <fullName evidence="4">Uncharacterized protein LOC116291935</fullName>
    </submittedName>
</protein>
<keyword evidence="3" id="KW-1185">Reference proteome</keyword>
<dbReference type="Proteomes" id="UP000515163">
    <property type="component" value="Unplaced"/>
</dbReference>
<reference evidence="4" key="1">
    <citation type="submission" date="2025-08" db="UniProtKB">
        <authorList>
            <consortium name="RefSeq"/>
        </authorList>
    </citation>
    <scope>IDENTIFICATION</scope>
    <source>
        <tissue evidence="4">Tentacle</tissue>
    </source>
</reference>
<evidence type="ECO:0000256" key="1">
    <source>
        <dbReference type="SAM" id="Phobius"/>
    </source>
</evidence>
<feature type="transmembrane region" description="Helical" evidence="1">
    <location>
        <begin position="158"/>
        <end position="178"/>
    </location>
</feature>
<dbReference type="OrthoDB" id="6132182at2759"/>
<evidence type="ECO:0000313" key="4">
    <source>
        <dbReference type="RefSeq" id="XP_031555029.1"/>
    </source>
</evidence>
<dbReference type="Gene3D" id="2.60.40.10">
    <property type="entry name" value="Immunoglobulins"/>
    <property type="match status" value="1"/>
</dbReference>
<feature type="chain" id="PRO_5028365216" evidence="2">
    <location>
        <begin position="24"/>
        <end position="180"/>
    </location>
</feature>
<dbReference type="SUPFAM" id="SSF48726">
    <property type="entry name" value="Immunoglobulin"/>
    <property type="match status" value="1"/>
</dbReference>
<keyword evidence="2" id="KW-0732">Signal</keyword>
<accession>A0A6P8HF43</accession>
<keyword evidence="1" id="KW-1133">Transmembrane helix</keyword>
<dbReference type="RefSeq" id="XP_031555029.1">
    <property type="nucleotide sequence ID" value="XM_031699169.1"/>
</dbReference>
<dbReference type="AlphaFoldDB" id="A0A6P8HF43"/>
<proteinExistence type="predicted"/>